<organism evidence="3 4">
    <name type="scientific">Micromonospora rifamycinica</name>
    <dbReference type="NCBI Taxonomy" id="291594"/>
    <lineage>
        <taxon>Bacteria</taxon>
        <taxon>Bacillati</taxon>
        <taxon>Actinomycetota</taxon>
        <taxon>Actinomycetes</taxon>
        <taxon>Micromonosporales</taxon>
        <taxon>Micromonosporaceae</taxon>
        <taxon>Micromonospora</taxon>
    </lineage>
</organism>
<dbReference type="SUPFAM" id="SSF51338">
    <property type="entry name" value="Composite domain of metallo-dependent hydrolases"/>
    <property type="match status" value="1"/>
</dbReference>
<dbReference type="InterPro" id="IPR050287">
    <property type="entry name" value="MTA/SAH_deaminase"/>
</dbReference>
<reference evidence="4" key="1">
    <citation type="submission" date="2016-06" db="EMBL/GenBank/DDBJ databases">
        <authorList>
            <person name="Varghese N."/>
            <person name="Submissions Spin"/>
        </authorList>
    </citation>
    <scope>NUCLEOTIDE SEQUENCE [LARGE SCALE GENOMIC DNA]</scope>
    <source>
        <strain evidence="4">DSM 44983</strain>
    </source>
</reference>
<dbReference type="EMBL" id="LT607752">
    <property type="protein sequence ID" value="SCG47126.1"/>
    <property type="molecule type" value="Genomic_DNA"/>
</dbReference>
<keyword evidence="4" id="KW-1185">Reference proteome</keyword>
<evidence type="ECO:0000313" key="3">
    <source>
        <dbReference type="EMBL" id="SCG47126.1"/>
    </source>
</evidence>
<dbReference type="InterPro" id="IPR006680">
    <property type="entry name" value="Amidohydro-rel"/>
</dbReference>
<dbReference type="InterPro" id="IPR032466">
    <property type="entry name" value="Metal_Hydrolase"/>
</dbReference>
<dbReference type="Gene3D" id="3.20.20.140">
    <property type="entry name" value="Metal-dependent hydrolases"/>
    <property type="match status" value="1"/>
</dbReference>
<keyword evidence="1" id="KW-0378">Hydrolase</keyword>
<dbReference type="PANTHER" id="PTHR43794">
    <property type="entry name" value="AMINOHYDROLASE SSNA-RELATED"/>
    <property type="match status" value="1"/>
</dbReference>
<name>A0A1C5HM94_9ACTN</name>
<dbReference type="PANTHER" id="PTHR43794:SF11">
    <property type="entry name" value="AMIDOHYDROLASE-RELATED DOMAIN-CONTAINING PROTEIN"/>
    <property type="match status" value="1"/>
</dbReference>
<protein>
    <submittedName>
        <fullName evidence="3">Cytosine/adenosine deaminase</fullName>
    </submittedName>
</protein>
<dbReference type="SUPFAM" id="SSF51556">
    <property type="entry name" value="Metallo-dependent hydrolases"/>
    <property type="match status" value="1"/>
</dbReference>
<proteinExistence type="predicted"/>
<dbReference type="RefSeq" id="WP_197700057.1">
    <property type="nucleotide sequence ID" value="NZ_LRMV01000009.1"/>
</dbReference>
<dbReference type="Pfam" id="PF01979">
    <property type="entry name" value="Amidohydro_1"/>
    <property type="match status" value="1"/>
</dbReference>
<dbReference type="Proteomes" id="UP000198226">
    <property type="component" value="Chromosome I"/>
</dbReference>
<dbReference type="AlphaFoldDB" id="A0A1C5HM94"/>
<dbReference type="Gene3D" id="2.30.40.10">
    <property type="entry name" value="Urease, subunit C, domain 1"/>
    <property type="match status" value="1"/>
</dbReference>
<feature type="domain" description="Amidohydrolase-related" evidence="2">
    <location>
        <begin position="55"/>
        <end position="402"/>
    </location>
</feature>
<dbReference type="GO" id="GO:0016810">
    <property type="term" value="F:hydrolase activity, acting on carbon-nitrogen (but not peptide) bonds"/>
    <property type="evidence" value="ECO:0007669"/>
    <property type="project" value="InterPro"/>
</dbReference>
<dbReference type="NCBIfam" id="NF006056">
    <property type="entry name" value="PRK08204.1"/>
    <property type="match status" value="1"/>
</dbReference>
<gene>
    <name evidence="3" type="ORF">GA0070623_1436</name>
</gene>
<evidence type="ECO:0000313" key="4">
    <source>
        <dbReference type="Proteomes" id="UP000198226"/>
    </source>
</evidence>
<dbReference type="InterPro" id="IPR011059">
    <property type="entry name" value="Metal-dep_hydrolase_composite"/>
</dbReference>
<sequence length="436" mass="45545">MQSLLLRNGLVIDTEPTPTAHHNCDVLLTDGRIAAVGPNLATPPGTTVLDATDRIVLPGLVDTHRHVWQAVLRSIAVDVDLPVYFTMVRQQIGPRFRPADVRAANLLGALECLDGGVTTVQDFAYARADRITPDGYVAGESDFDYAEAAFDGLRSAGIRAVFGHLLTPEDTAAVRRTQAMFDAGNPRLTLAAASLGPSNQQVDAIRADWRLAEELGLPIVTHVASGPVHDRPIEVLRDNGLLHSRILYVHGNSLADDELAMIGDSGGAVSITPAVEARLGHGGPLIGRLAAAGVTTGLGVDVVTTVGGDMFGVLRAGLLTSYLTPGPHLTPADLLRMATLDGAVALGLGDQVGSLRVGKQADLILLRADDLNLACAHDPIGAVVSSAHAGNVDTVLVAGEVVKRNGRLVGHDLSEVRARGAETAEYVTREAVVAAG</sequence>
<accession>A0A1C5HM94</accession>
<evidence type="ECO:0000259" key="2">
    <source>
        <dbReference type="Pfam" id="PF01979"/>
    </source>
</evidence>
<evidence type="ECO:0000256" key="1">
    <source>
        <dbReference type="ARBA" id="ARBA00022801"/>
    </source>
</evidence>